<accession>A0ABQ2NE33</accession>
<name>A0ABQ2NE33_9ACTN</name>
<gene>
    <name evidence="2" type="ORF">GCM10011584_26270</name>
</gene>
<protein>
    <submittedName>
        <fullName evidence="2">Uncharacterized protein</fullName>
    </submittedName>
</protein>
<keyword evidence="3" id="KW-1185">Reference proteome</keyword>
<evidence type="ECO:0000313" key="3">
    <source>
        <dbReference type="Proteomes" id="UP000655410"/>
    </source>
</evidence>
<organism evidence="2 3">
    <name type="scientific">Nocardioides phosphati</name>
    <dbReference type="NCBI Taxonomy" id="1867775"/>
    <lineage>
        <taxon>Bacteria</taxon>
        <taxon>Bacillati</taxon>
        <taxon>Actinomycetota</taxon>
        <taxon>Actinomycetes</taxon>
        <taxon>Propionibacteriales</taxon>
        <taxon>Nocardioidaceae</taxon>
        <taxon>Nocardioides</taxon>
    </lineage>
</organism>
<feature type="region of interest" description="Disordered" evidence="1">
    <location>
        <begin position="1"/>
        <end position="40"/>
    </location>
</feature>
<evidence type="ECO:0000256" key="1">
    <source>
        <dbReference type="SAM" id="MobiDB-lite"/>
    </source>
</evidence>
<proteinExistence type="predicted"/>
<evidence type="ECO:0000313" key="2">
    <source>
        <dbReference type="EMBL" id="GGO91659.1"/>
    </source>
</evidence>
<comment type="caution">
    <text evidence="2">The sequence shown here is derived from an EMBL/GenBank/DDBJ whole genome shotgun (WGS) entry which is preliminary data.</text>
</comment>
<sequence length="125" mass="14268">MSDLPPDRLLSPDGTSGWFAFMPDGSRIPDSDDPWQPPPDGTVIRLMGEDTVPVPLWDQDGLMFGEPEELVRELGVSVALARDLQEWADRWHTESRQRQHDADAQALLGRLRAELGERWVFVYKR</sequence>
<dbReference type="RefSeq" id="WP_188784476.1">
    <property type="nucleotide sequence ID" value="NZ_BMNI01000007.1"/>
</dbReference>
<reference evidence="3" key="1">
    <citation type="journal article" date="2019" name="Int. J. Syst. Evol. Microbiol.">
        <title>The Global Catalogue of Microorganisms (GCM) 10K type strain sequencing project: providing services to taxonomists for standard genome sequencing and annotation.</title>
        <authorList>
            <consortium name="The Broad Institute Genomics Platform"/>
            <consortium name="The Broad Institute Genome Sequencing Center for Infectious Disease"/>
            <person name="Wu L."/>
            <person name="Ma J."/>
        </authorList>
    </citation>
    <scope>NUCLEOTIDE SEQUENCE [LARGE SCALE GENOMIC DNA]</scope>
    <source>
        <strain evidence="3">CGMCC 4.7371</strain>
    </source>
</reference>
<dbReference type="Proteomes" id="UP000655410">
    <property type="component" value="Unassembled WGS sequence"/>
</dbReference>
<dbReference type="EMBL" id="BMNI01000007">
    <property type="protein sequence ID" value="GGO91659.1"/>
    <property type="molecule type" value="Genomic_DNA"/>
</dbReference>